<sequence>MSMIHFPLTYPSLIEGTKYASLPALPTTTNPDGKSFQNPPAELSSTYQEFSDPLDKRPGRAAFDVHVYYHEPNRKQKEFARSLWERIRYEFPELRVYRFWERPIGPHLTAMFEVNLFTPAQFGAFIPWLMLHRGPLSVLVHPNTGHELHDHTVNAIWLGEKLPLDTSILVLHEEDSGHTQTVQGPKVGTEAPKPVEQRKVPEGRPIVVGGPKVAHKANDYP</sequence>
<evidence type="ECO:0000256" key="1">
    <source>
        <dbReference type="SAM" id="MobiDB-lite"/>
    </source>
</evidence>
<dbReference type="PANTHER" id="PTHR36423">
    <property type="entry name" value="AFR070WP"/>
    <property type="match status" value="1"/>
</dbReference>
<dbReference type="EMBL" id="JAVHJO010000013">
    <property type="protein sequence ID" value="KAK6530066.1"/>
    <property type="molecule type" value="Genomic_DNA"/>
</dbReference>
<dbReference type="AlphaFoldDB" id="A0AAV9WZ25"/>
<keyword evidence="3" id="KW-1185">Reference proteome</keyword>
<dbReference type="Proteomes" id="UP001365542">
    <property type="component" value="Unassembled WGS sequence"/>
</dbReference>
<feature type="compositionally biased region" description="Polar residues" evidence="1">
    <location>
        <begin position="26"/>
        <end position="49"/>
    </location>
</feature>
<feature type="compositionally biased region" description="Basic and acidic residues" evidence="1">
    <location>
        <begin position="193"/>
        <end position="202"/>
    </location>
</feature>
<feature type="region of interest" description="Disordered" evidence="1">
    <location>
        <begin position="24"/>
        <end position="51"/>
    </location>
</feature>
<proteinExistence type="predicted"/>
<comment type="caution">
    <text evidence="2">The sequence shown here is derived from an EMBL/GenBank/DDBJ whole genome shotgun (WGS) entry which is preliminary data.</text>
</comment>
<dbReference type="Gene3D" id="3.30.70.1240">
    <property type="entry name" value="DOPA-like domains"/>
    <property type="match status" value="1"/>
</dbReference>
<protein>
    <recommendedName>
        <fullName evidence="4">DOPA 4,5-dioxygenase</fullName>
    </recommendedName>
</protein>
<dbReference type="SUPFAM" id="SSF143410">
    <property type="entry name" value="DOPA-like"/>
    <property type="match status" value="1"/>
</dbReference>
<dbReference type="Pfam" id="PF08883">
    <property type="entry name" value="DOPA_dioxygen"/>
    <property type="match status" value="1"/>
</dbReference>
<organism evidence="2 3">
    <name type="scientific">Orbilia ellipsospora</name>
    <dbReference type="NCBI Taxonomy" id="2528407"/>
    <lineage>
        <taxon>Eukaryota</taxon>
        <taxon>Fungi</taxon>
        <taxon>Dikarya</taxon>
        <taxon>Ascomycota</taxon>
        <taxon>Pezizomycotina</taxon>
        <taxon>Orbiliomycetes</taxon>
        <taxon>Orbiliales</taxon>
        <taxon>Orbiliaceae</taxon>
        <taxon>Orbilia</taxon>
    </lineage>
</organism>
<reference evidence="2 3" key="1">
    <citation type="submission" date="2019-10" db="EMBL/GenBank/DDBJ databases">
        <authorList>
            <person name="Palmer J.M."/>
        </authorList>
    </citation>
    <scope>NUCLEOTIDE SEQUENCE [LARGE SCALE GENOMIC DNA]</scope>
    <source>
        <strain evidence="2 3">TWF694</strain>
    </source>
</reference>
<dbReference type="PANTHER" id="PTHR36423:SF2">
    <property type="entry name" value="AFR070WP"/>
    <property type="match status" value="1"/>
</dbReference>
<accession>A0AAV9WZ25</accession>
<dbReference type="InterPro" id="IPR023389">
    <property type="entry name" value="DOPA-like_sf"/>
</dbReference>
<dbReference type="InterPro" id="IPR014980">
    <property type="entry name" value="DOPA_dioxygen"/>
</dbReference>
<name>A0AAV9WZ25_9PEZI</name>
<gene>
    <name evidence="2" type="ORF">TWF694_003440</name>
</gene>
<feature type="region of interest" description="Disordered" evidence="1">
    <location>
        <begin position="176"/>
        <end position="221"/>
    </location>
</feature>
<evidence type="ECO:0000313" key="3">
    <source>
        <dbReference type="Proteomes" id="UP001365542"/>
    </source>
</evidence>
<evidence type="ECO:0008006" key="4">
    <source>
        <dbReference type="Google" id="ProtNLM"/>
    </source>
</evidence>
<evidence type="ECO:0000313" key="2">
    <source>
        <dbReference type="EMBL" id="KAK6530066.1"/>
    </source>
</evidence>